<sequence>MDALTRRRFLLASGVTGAGALAAGAGALAWHDLRHAAAVAPLPAGSGILVLVTLYGGNDGLNTVVPAADSAYQSARPGLAYTESEVLDLGDGLGLNPSMTGLHGLWQQGRLAIVRGVGYPNPNHSHFVSMDIWQTASPADPQTSGWLGRWLDAQPDDELRALRAVSVGATLPPLLAGTRTAGSTLPLGRFRLPKGHLGTGLRALGRESSQDCPYAAYAARDTSDLFTVAGALGGVTATAATGSGGLAAQLDIVASCIESSVPTRVYAVSLGGFDTHAAEKSTQSALLGEFSDAVSSFWQRIDATPRASDVVLAAYTEFGRRVAANANEGTDHGTAGPMFVLGGGVRGGFLGEQPSLTDLDQGDLKHTVDFRSVYASLLTSVLGADPGQALGAGYPLLPLR</sequence>
<dbReference type="Pfam" id="PF07394">
    <property type="entry name" value="DUF1501"/>
    <property type="match status" value="1"/>
</dbReference>
<reference evidence="1" key="1">
    <citation type="submission" date="2021-04" db="EMBL/GenBank/DDBJ databases">
        <title>Genome based classification of Actinospica acidithermotolerans sp. nov., an actinobacterium isolated from an Indonesian hot spring.</title>
        <authorList>
            <person name="Kusuma A.B."/>
            <person name="Putra K.E."/>
            <person name="Nafisah S."/>
            <person name="Loh J."/>
            <person name="Nouioui I."/>
            <person name="Goodfellow M."/>
        </authorList>
    </citation>
    <scope>NUCLEOTIDE SEQUENCE</scope>
    <source>
        <strain evidence="1">CSCA 57</strain>
    </source>
</reference>
<evidence type="ECO:0000313" key="2">
    <source>
        <dbReference type="Proteomes" id="UP000675781"/>
    </source>
</evidence>
<dbReference type="PANTHER" id="PTHR43737:SF1">
    <property type="entry name" value="DUF1501 DOMAIN-CONTAINING PROTEIN"/>
    <property type="match status" value="1"/>
</dbReference>
<dbReference type="PROSITE" id="PS51318">
    <property type="entry name" value="TAT"/>
    <property type="match status" value="1"/>
</dbReference>
<dbReference type="InterPro" id="IPR006311">
    <property type="entry name" value="TAT_signal"/>
</dbReference>
<comment type="caution">
    <text evidence="1">The sequence shown here is derived from an EMBL/GenBank/DDBJ whole genome shotgun (WGS) entry which is preliminary data.</text>
</comment>
<dbReference type="RefSeq" id="WP_212527729.1">
    <property type="nucleotide sequence ID" value="NZ_JAGSOG010000024.1"/>
</dbReference>
<name>A0A941EMP6_9ACTN</name>
<accession>A0A941EMP6</accession>
<protein>
    <submittedName>
        <fullName evidence="1">DUF1501 domain-containing protein</fullName>
    </submittedName>
</protein>
<dbReference type="PANTHER" id="PTHR43737">
    <property type="entry name" value="BLL7424 PROTEIN"/>
    <property type="match status" value="1"/>
</dbReference>
<keyword evidence="2" id="KW-1185">Reference proteome</keyword>
<gene>
    <name evidence="1" type="ORF">KDL01_08025</name>
</gene>
<dbReference type="AlphaFoldDB" id="A0A941EMP6"/>
<dbReference type="EMBL" id="JAGSOG010000024">
    <property type="protein sequence ID" value="MBR7833208.1"/>
    <property type="molecule type" value="Genomic_DNA"/>
</dbReference>
<organism evidence="1 2">
    <name type="scientific">Actinospica durhamensis</name>
    <dbReference type="NCBI Taxonomy" id="1508375"/>
    <lineage>
        <taxon>Bacteria</taxon>
        <taxon>Bacillati</taxon>
        <taxon>Actinomycetota</taxon>
        <taxon>Actinomycetes</taxon>
        <taxon>Catenulisporales</taxon>
        <taxon>Actinospicaceae</taxon>
        <taxon>Actinospica</taxon>
    </lineage>
</organism>
<dbReference type="InterPro" id="IPR010869">
    <property type="entry name" value="DUF1501"/>
</dbReference>
<proteinExistence type="predicted"/>
<evidence type="ECO:0000313" key="1">
    <source>
        <dbReference type="EMBL" id="MBR7833208.1"/>
    </source>
</evidence>
<dbReference type="Proteomes" id="UP000675781">
    <property type="component" value="Unassembled WGS sequence"/>
</dbReference>